<feature type="signal peptide" evidence="1">
    <location>
        <begin position="1"/>
        <end position="29"/>
    </location>
</feature>
<dbReference type="OrthoDB" id="7241844at2"/>
<evidence type="ECO:0000313" key="3">
    <source>
        <dbReference type="Proteomes" id="UP000194161"/>
    </source>
</evidence>
<dbReference type="Gene3D" id="3.40.190.10">
    <property type="entry name" value="Periplasmic binding protein-like II"/>
    <property type="match status" value="2"/>
</dbReference>
<proteinExistence type="predicted"/>
<dbReference type="Proteomes" id="UP000194161">
    <property type="component" value="Chromosome"/>
</dbReference>
<gene>
    <name evidence="2" type="ORF">CAL15_14090</name>
</gene>
<organism evidence="2 3">
    <name type="scientific">Bordetella genomosp. 13</name>
    <dbReference type="NCBI Taxonomy" id="463040"/>
    <lineage>
        <taxon>Bacteria</taxon>
        <taxon>Pseudomonadati</taxon>
        <taxon>Pseudomonadota</taxon>
        <taxon>Betaproteobacteria</taxon>
        <taxon>Burkholderiales</taxon>
        <taxon>Alcaligenaceae</taxon>
        <taxon>Bordetella</taxon>
    </lineage>
</organism>
<keyword evidence="1" id="KW-0732">Signal</keyword>
<evidence type="ECO:0000256" key="1">
    <source>
        <dbReference type="SAM" id="SignalP"/>
    </source>
</evidence>
<protein>
    <submittedName>
        <fullName evidence="2">ABC transporter substrate-binding protein</fullName>
    </submittedName>
</protein>
<reference evidence="2 3" key="1">
    <citation type="submission" date="2017-05" db="EMBL/GenBank/DDBJ databases">
        <title>Complete and WGS of Bordetella genogroups.</title>
        <authorList>
            <person name="Spilker T."/>
            <person name="LiPuma J."/>
        </authorList>
    </citation>
    <scope>NUCLEOTIDE SEQUENCE [LARGE SCALE GENOMIC DNA]</scope>
    <source>
        <strain evidence="2 3">AU7206</strain>
    </source>
</reference>
<dbReference type="SUPFAM" id="SSF53850">
    <property type="entry name" value="Periplasmic binding protein-like II"/>
    <property type="match status" value="1"/>
</dbReference>
<dbReference type="STRING" id="463040.CAL15_14090"/>
<dbReference type="EMBL" id="CP021111">
    <property type="protein sequence ID" value="ARP95415.1"/>
    <property type="molecule type" value="Genomic_DNA"/>
</dbReference>
<accession>A0A1W6ZDS3</accession>
<keyword evidence="3" id="KW-1185">Reference proteome</keyword>
<feature type="chain" id="PRO_5010869658" evidence="1">
    <location>
        <begin position="30"/>
        <end position="301"/>
    </location>
</feature>
<dbReference type="KEGG" id="bgm:CAL15_14090"/>
<name>A0A1W6ZDS3_9BORD</name>
<sequence>MARARFVKGRAGGRRVFAAALLVLALAGAAEPATEAAPTPADRTADNTDSSAAPFLRARARGTLVIGIPHLAPPPAPGAKIRTPERLDTPVAERLGAALGLPVTLRQVAPGEAAALLAAGEVDAVLADQVEGQSAAGARAPDVARVPTGYVVRPQAVIRSDTPMRRWQDAAGRSVCMAGAAAHAQELAARWGAKVRTFRVPSDALVAVREGACDIGMIDDAVWAPLMRFPEWKNFSATLPLDGPLAERVWLVAGQGGQAEWLERQMRQWRRDGAWKTMTDQWARDVAFDVYLDQEVPDCHG</sequence>
<dbReference type="RefSeq" id="WP_086079179.1">
    <property type="nucleotide sequence ID" value="NZ_CP021111.1"/>
</dbReference>
<dbReference type="AlphaFoldDB" id="A0A1W6ZDS3"/>
<evidence type="ECO:0000313" key="2">
    <source>
        <dbReference type="EMBL" id="ARP95415.1"/>
    </source>
</evidence>